<comment type="caution">
    <text evidence="1">The sequence shown here is derived from an EMBL/GenBank/DDBJ whole genome shotgun (WGS) entry which is preliminary data.</text>
</comment>
<protein>
    <submittedName>
        <fullName evidence="1">Uncharacterized protein</fullName>
    </submittedName>
</protein>
<dbReference type="Proteomes" id="UP000435177">
    <property type="component" value="Unassembled WGS sequence"/>
</dbReference>
<reference evidence="1 2" key="1">
    <citation type="submission" date="2019-11" db="EMBL/GenBank/DDBJ databases">
        <title>Draft genome sequences of five Paenibacillus species of dairy origin.</title>
        <authorList>
            <person name="Olajide A.M."/>
            <person name="Chen S."/>
            <person name="Lapointe G."/>
        </authorList>
    </citation>
    <scope>NUCLEOTIDE SEQUENCE [LARGE SCALE GENOMIC DNA]</scope>
    <source>
        <strain evidence="1 2">3CS1</strain>
    </source>
</reference>
<dbReference type="EMBL" id="WOAA01000004">
    <property type="protein sequence ID" value="MUG65825.1"/>
    <property type="molecule type" value="Genomic_DNA"/>
</dbReference>
<evidence type="ECO:0000313" key="1">
    <source>
        <dbReference type="EMBL" id="MUG65825.1"/>
    </source>
</evidence>
<gene>
    <name evidence="1" type="ORF">GNP94_07355</name>
</gene>
<accession>A0ABW9T0X7</accession>
<evidence type="ECO:0000313" key="2">
    <source>
        <dbReference type="Proteomes" id="UP000435177"/>
    </source>
</evidence>
<name>A0ABW9T0X7_9BACL</name>
<organism evidence="1 2">
    <name type="scientific">Paenibacillus campinasensis</name>
    <dbReference type="NCBI Taxonomy" id="66347"/>
    <lineage>
        <taxon>Bacteria</taxon>
        <taxon>Bacillati</taxon>
        <taxon>Bacillota</taxon>
        <taxon>Bacilli</taxon>
        <taxon>Bacillales</taxon>
        <taxon>Paenibacillaceae</taxon>
        <taxon>Paenibacillus</taxon>
    </lineage>
</organism>
<keyword evidence="2" id="KW-1185">Reference proteome</keyword>
<dbReference type="RefSeq" id="WP_155617788.1">
    <property type="nucleotide sequence ID" value="NZ_WOAA01000004.1"/>
</dbReference>
<sequence>MQCSTVPCSAVQAVPAISLRGSAVIASNTGTWLPVDRFRFLVSSSFLRHASAYML</sequence>
<proteinExistence type="predicted"/>